<dbReference type="OrthoDB" id="368131at2"/>
<evidence type="ECO:0000256" key="2">
    <source>
        <dbReference type="ARBA" id="ARBA00004651"/>
    </source>
</evidence>
<dbReference type="SMART" id="SM00387">
    <property type="entry name" value="HATPase_c"/>
    <property type="match status" value="1"/>
</dbReference>
<gene>
    <name evidence="12" type="ORF">FZC85_04300</name>
</gene>
<evidence type="ECO:0000256" key="7">
    <source>
        <dbReference type="ARBA" id="ARBA00022777"/>
    </source>
</evidence>
<comment type="caution">
    <text evidence="12">The sequence shown here is derived from an EMBL/GenBank/DDBJ whole genome shotgun (WGS) entry which is preliminary data.</text>
</comment>
<keyword evidence="5" id="KW-0808">Transferase</keyword>
<dbReference type="CDD" id="cd00075">
    <property type="entry name" value="HATPase"/>
    <property type="match status" value="1"/>
</dbReference>
<dbReference type="GO" id="GO:0005524">
    <property type="term" value="F:ATP binding"/>
    <property type="evidence" value="ECO:0007669"/>
    <property type="project" value="UniProtKB-KW"/>
</dbReference>
<comment type="subcellular location">
    <subcellularLocation>
        <location evidence="2">Cell membrane</location>
        <topology evidence="2">Multi-pass membrane protein</topology>
    </subcellularLocation>
</comment>
<evidence type="ECO:0000256" key="8">
    <source>
        <dbReference type="ARBA" id="ARBA00022840"/>
    </source>
</evidence>
<dbReference type="PRINTS" id="PR00344">
    <property type="entry name" value="BCTRLSENSOR"/>
</dbReference>
<dbReference type="InterPro" id="IPR036097">
    <property type="entry name" value="HisK_dim/P_sf"/>
</dbReference>
<dbReference type="EC" id="2.7.13.3" evidence="3"/>
<evidence type="ECO:0000256" key="6">
    <source>
        <dbReference type="ARBA" id="ARBA00022741"/>
    </source>
</evidence>
<proteinExistence type="predicted"/>
<accession>A0A5D4U420</accession>
<dbReference type="SMART" id="SM00388">
    <property type="entry name" value="HisKA"/>
    <property type="match status" value="1"/>
</dbReference>
<dbReference type="Pfam" id="PF00512">
    <property type="entry name" value="HisKA"/>
    <property type="match status" value="1"/>
</dbReference>
<evidence type="ECO:0000256" key="1">
    <source>
        <dbReference type="ARBA" id="ARBA00000085"/>
    </source>
</evidence>
<reference evidence="12 13" key="1">
    <citation type="submission" date="2019-08" db="EMBL/GenBank/DDBJ databases">
        <title>Bacillus genomes from the desert of Cuatro Cienegas, Coahuila.</title>
        <authorList>
            <person name="Olmedo-Alvarez G."/>
        </authorList>
    </citation>
    <scope>NUCLEOTIDE SEQUENCE [LARGE SCALE GENOMIC DNA]</scope>
    <source>
        <strain evidence="12 13">CH87b_3T</strain>
    </source>
</reference>
<dbReference type="SUPFAM" id="SSF47384">
    <property type="entry name" value="Homodimeric domain of signal transducing histidine kinase"/>
    <property type="match status" value="1"/>
</dbReference>
<keyword evidence="9" id="KW-0902">Two-component regulatory system</keyword>
<keyword evidence="7 12" id="KW-0418">Kinase</keyword>
<dbReference type="RefSeq" id="WP_148967939.1">
    <property type="nucleotide sequence ID" value="NZ_JBNIKW010000001.1"/>
</dbReference>
<feature type="transmembrane region" description="Helical" evidence="10">
    <location>
        <begin position="12"/>
        <end position="38"/>
    </location>
</feature>
<keyword evidence="4" id="KW-0597">Phosphoprotein</keyword>
<comment type="catalytic activity">
    <reaction evidence="1">
        <text>ATP + protein L-histidine = ADP + protein N-phospho-L-histidine.</text>
        <dbReference type="EC" id="2.7.13.3"/>
    </reaction>
</comment>
<protein>
    <recommendedName>
        <fullName evidence="3">histidine kinase</fullName>
        <ecNumber evidence="3">2.7.13.3</ecNumber>
    </recommendedName>
</protein>
<dbReference type="PANTHER" id="PTHR42878:SF12">
    <property type="entry name" value="SENSOR HISTIDINE KINASE YCBM"/>
    <property type="match status" value="1"/>
</dbReference>
<dbReference type="EMBL" id="VTEZ01000001">
    <property type="protein sequence ID" value="TYS88642.1"/>
    <property type="molecule type" value="Genomic_DNA"/>
</dbReference>
<keyword evidence="10" id="KW-0812">Transmembrane</keyword>
<evidence type="ECO:0000256" key="5">
    <source>
        <dbReference type="ARBA" id="ARBA00022679"/>
    </source>
</evidence>
<dbReference type="GO" id="GO:0005886">
    <property type="term" value="C:plasma membrane"/>
    <property type="evidence" value="ECO:0007669"/>
    <property type="project" value="UniProtKB-SubCell"/>
</dbReference>
<dbReference type="PROSITE" id="PS50109">
    <property type="entry name" value="HIS_KIN"/>
    <property type="match status" value="1"/>
</dbReference>
<feature type="domain" description="Histidine kinase" evidence="11">
    <location>
        <begin position="346"/>
        <end position="563"/>
    </location>
</feature>
<feature type="transmembrane region" description="Helical" evidence="10">
    <location>
        <begin position="240"/>
        <end position="264"/>
    </location>
</feature>
<dbReference type="InterPro" id="IPR003594">
    <property type="entry name" value="HATPase_dom"/>
</dbReference>
<name>A0A5D4U420_9BACI</name>
<dbReference type="InterPro" id="IPR050351">
    <property type="entry name" value="BphY/WalK/GraS-like"/>
</dbReference>
<evidence type="ECO:0000313" key="13">
    <source>
        <dbReference type="Proteomes" id="UP000324269"/>
    </source>
</evidence>
<organism evidence="12 13">
    <name type="scientific">Rossellomorea aquimaris</name>
    <dbReference type="NCBI Taxonomy" id="189382"/>
    <lineage>
        <taxon>Bacteria</taxon>
        <taxon>Bacillati</taxon>
        <taxon>Bacillota</taxon>
        <taxon>Bacilli</taxon>
        <taxon>Bacillales</taxon>
        <taxon>Bacillaceae</taxon>
        <taxon>Rossellomorea</taxon>
    </lineage>
</organism>
<evidence type="ECO:0000259" key="11">
    <source>
        <dbReference type="PROSITE" id="PS50109"/>
    </source>
</evidence>
<dbReference type="GO" id="GO:0000156">
    <property type="term" value="F:phosphorelay response regulator activity"/>
    <property type="evidence" value="ECO:0007669"/>
    <property type="project" value="TreeGrafter"/>
</dbReference>
<dbReference type="InterPro" id="IPR036890">
    <property type="entry name" value="HATPase_C_sf"/>
</dbReference>
<dbReference type="PANTHER" id="PTHR42878">
    <property type="entry name" value="TWO-COMPONENT HISTIDINE KINASE"/>
    <property type="match status" value="1"/>
</dbReference>
<evidence type="ECO:0000256" key="9">
    <source>
        <dbReference type="ARBA" id="ARBA00023012"/>
    </source>
</evidence>
<dbReference type="Pfam" id="PF02518">
    <property type="entry name" value="HATPase_c"/>
    <property type="match status" value="1"/>
</dbReference>
<dbReference type="GO" id="GO:0030295">
    <property type="term" value="F:protein kinase activator activity"/>
    <property type="evidence" value="ECO:0007669"/>
    <property type="project" value="TreeGrafter"/>
</dbReference>
<sequence>MNIHKQFMFHFFGQLILTVLFLGSLVLALFAIIGFWVMEEEVKEDLSEAGSLYFSSNIKVDRGKVHFKEELRTLVREQNGWLIVYTDEGVPIGSYLTPKRTEKELLEEGTGTDYRYWNLDLPDSQTYVLIYGEKHPNRNLIQYVKEDMEWSQGRLSLSESTNQRMKKENAWVQLLDSNGKVVDDYGTENEPEYYSVRELLNLKSKENVSTFIDEKSKQKILVGIRSYQTSPSQERNIFKAFTSGGFILLLVLFTLLVLATLWHARKFGLPLLTMMKWIKNLSDGVYVQPLDDQEHPIMLKKNGRLKRKYRLYKDLITNLSHLTETLHHNKRHEKQMIMTREEWISGLSHDLKTPLSSISGYAHMLGSAAYTWSKEETMEFADIISEKSEFMRELLDDLTLTYRLKNQALPISKERTELNEIVRRTVIQYINDQANRDKELLFEPYDESLYAEVDLKWFQRILDNVLANAIHYNPAGTKITVSLQSIEHHLIVITILDNGKGMDTETLDKLFQRYYRGTSTTKTTSGSGLGMAITKQLIELHGGSINVTSAPGKGTKVRIIVPV</sequence>
<keyword evidence="10" id="KW-0472">Membrane</keyword>
<dbReference type="SUPFAM" id="SSF55874">
    <property type="entry name" value="ATPase domain of HSP90 chaperone/DNA topoisomerase II/histidine kinase"/>
    <property type="match status" value="1"/>
</dbReference>
<evidence type="ECO:0000256" key="10">
    <source>
        <dbReference type="SAM" id="Phobius"/>
    </source>
</evidence>
<evidence type="ECO:0000313" key="12">
    <source>
        <dbReference type="EMBL" id="TYS88642.1"/>
    </source>
</evidence>
<keyword evidence="6" id="KW-0547">Nucleotide-binding</keyword>
<dbReference type="Proteomes" id="UP000324269">
    <property type="component" value="Unassembled WGS sequence"/>
</dbReference>
<evidence type="ECO:0000256" key="4">
    <source>
        <dbReference type="ARBA" id="ARBA00022553"/>
    </source>
</evidence>
<dbReference type="InterPro" id="IPR004358">
    <property type="entry name" value="Sig_transdc_His_kin-like_C"/>
</dbReference>
<dbReference type="AlphaFoldDB" id="A0A5D4U420"/>
<evidence type="ECO:0000256" key="3">
    <source>
        <dbReference type="ARBA" id="ARBA00012438"/>
    </source>
</evidence>
<dbReference type="CDD" id="cd00082">
    <property type="entry name" value="HisKA"/>
    <property type="match status" value="1"/>
</dbReference>
<dbReference type="Gene3D" id="3.30.565.10">
    <property type="entry name" value="Histidine kinase-like ATPase, C-terminal domain"/>
    <property type="match status" value="1"/>
</dbReference>
<dbReference type="InterPro" id="IPR003661">
    <property type="entry name" value="HisK_dim/P_dom"/>
</dbReference>
<dbReference type="GO" id="GO:0007234">
    <property type="term" value="P:osmosensory signaling via phosphorelay pathway"/>
    <property type="evidence" value="ECO:0007669"/>
    <property type="project" value="TreeGrafter"/>
</dbReference>
<dbReference type="GO" id="GO:0000155">
    <property type="term" value="F:phosphorelay sensor kinase activity"/>
    <property type="evidence" value="ECO:0007669"/>
    <property type="project" value="InterPro"/>
</dbReference>
<keyword evidence="8" id="KW-0067">ATP-binding</keyword>
<keyword evidence="10" id="KW-1133">Transmembrane helix</keyword>
<dbReference type="FunFam" id="3.30.565.10:FF:000006">
    <property type="entry name" value="Sensor histidine kinase WalK"/>
    <property type="match status" value="1"/>
</dbReference>
<dbReference type="Gene3D" id="1.10.287.130">
    <property type="match status" value="1"/>
</dbReference>
<dbReference type="InterPro" id="IPR005467">
    <property type="entry name" value="His_kinase_dom"/>
</dbReference>